<dbReference type="SUPFAM" id="SSF53448">
    <property type="entry name" value="Nucleotide-diphospho-sugar transferases"/>
    <property type="match status" value="1"/>
</dbReference>
<comment type="caution">
    <text evidence="2">The sequence shown here is derived from an EMBL/GenBank/DDBJ whole genome shotgun (WGS) entry which is preliminary data.</text>
</comment>
<proteinExistence type="predicted"/>
<dbReference type="OrthoDB" id="549701at2"/>
<dbReference type="STRING" id="247279.NIES1031_21300"/>
<dbReference type="RefSeq" id="WP_073551453.1">
    <property type="nucleotide sequence ID" value="NZ_CAWMVK010000017.1"/>
</dbReference>
<organism evidence="2 3">
    <name type="scientific">Chroogloeocystis siderophila 5.2 s.c.1</name>
    <dbReference type="NCBI Taxonomy" id="247279"/>
    <lineage>
        <taxon>Bacteria</taxon>
        <taxon>Bacillati</taxon>
        <taxon>Cyanobacteriota</taxon>
        <taxon>Cyanophyceae</taxon>
        <taxon>Oscillatoriophycideae</taxon>
        <taxon>Chroococcales</taxon>
        <taxon>Chroococcaceae</taxon>
        <taxon>Chroogloeocystis</taxon>
    </lineage>
</organism>
<accession>A0A1U7HE09</accession>
<protein>
    <submittedName>
        <fullName evidence="2">Glycosyl transferase</fullName>
    </submittedName>
</protein>
<dbReference type="CDD" id="cd00761">
    <property type="entry name" value="Glyco_tranf_GTA_type"/>
    <property type="match status" value="1"/>
</dbReference>
<dbReference type="PANTHER" id="PTHR22916">
    <property type="entry name" value="GLYCOSYLTRANSFERASE"/>
    <property type="match status" value="1"/>
</dbReference>
<gene>
    <name evidence="2" type="ORF">NIES1031_21300</name>
</gene>
<evidence type="ECO:0000313" key="2">
    <source>
        <dbReference type="EMBL" id="OKH21794.1"/>
    </source>
</evidence>
<feature type="domain" description="Glycosyltransferase 2-like" evidence="1">
    <location>
        <begin position="9"/>
        <end position="152"/>
    </location>
</feature>
<dbReference type="Gene3D" id="3.90.550.10">
    <property type="entry name" value="Spore Coat Polysaccharide Biosynthesis Protein SpsA, Chain A"/>
    <property type="match status" value="1"/>
</dbReference>
<sequence length="314" mass="36812">MNNTQPRVSIGMPVYNGAIYLKSALDSLLNQTFADFEIIISDNGSTDQTEEICRAYAEQDSRIRYYRNEQNLGAGWNFNRVLELAHSEYFRWACHDDICAPELLEQCVKVLDSYPSIVLCYPKTIVINEHGQQVEKYVDGFDLRSPKPHERFAQYLKLVRFGHGCHPIFGLIRIETLKRTARMGIYPSSDLVLLGELTLHGEFYEVPEYLFFKRDHSKNSVRAHRAFKDRIAWYDPAKKGKLHLTRWKWFLEYLTAIQRAQLSWNEKARCYLQMTKWVSWNSIFLTKDLIKATLWPFLKPFINLEVGQKVSRNA</sequence>
<dbReference type="AlphaFoldDB" id="A0A1U7HE09"/>
<dbReference type="EMBL" id="MRCC01000024">
    <property type="protein sequence ID" value="OKH21794.1"/>
    <property type="molecule type" value="Genomic_DNA"/>
</dbReference>
<keyword evidence="3" id="KW-1185">Reference proteome</keyword>
<dbReference type="InterPro" id="IPR001173">
    <property type="entry name" value="Glyco_trans_2-like"/>
</dbReference>
<name>A0A1U7HE09_9CHRO</name>
<dbReference type="GO" id="GO:0016740">
    <property type="term" value="F:transferase activity"/>
    <property type="evidence" value="ECO:0007669"/>
    <property type="project" value="UniProtKB-KW"/>
</dbReference>
<dbReference type="Pfam" id="PF00535">
    <property type="entry name" value="Glycos_transf_2"/>
    <property type="match status" value="1"/>
</dbReference>
<evidence type="ECO:0000313" key="3">
    <source>
        <dbReference type="Proteomes" id="UP000185984"/>
    </source>
</evidence>
<reference evidence="2 3" key="1">
    <citation type="submission" date="2016-11" db="EMBL/GenBank/DDBJ databases">
        <title>Draft Genome Sequences of Nine Cyanobacterial Strains from Diverse Habitats.</title>
        <authorList>
            <person name="Zhu T."/>
            <person name="Hou S."/>
            <person name="Lu X."/>
            <person name="Hess W.R."/>
        </authorList>
    </citation>
    <scope>NUCLEOTIDE SEQUENCE [LARGE SCALE GENOMIC DNA]</scope>
    <source>
        <strain evidence="2 3">5.2 s.c.1</strain>
    </source>
</reference>
<keyword evidence="2" id="KW-0808">Transferase</keyword>
<dbReference type="Proteomes" id="UP000185984">
    <property type="component" value="Unassembled WGS sequence"/>
</dbReference>
<dbReference type="PANTHER" id="PTHR22916:SF56">
    <property type="entry name" value="GLYCOSYL TRANSFERASE"/>
    <property type="match status" value="1"/>
</dbReference>
<dbReference type="InterPro" id="IPR029044">
    <property type="entry name" value="Nucleotide-diphossugar_trans"/>
</dbReference>
<evidence type="ECO:0000259" key="1">
    <source>
        <dbReference type="Pfam" id="PF00535"/>
    </source>
</evidence>